<dbReference type="OrthoDB" id="3214245at2"/>
<dbReference type="EMBL" id="FZOR01000039">
    <property type="protein sequence ID" value="SNT53054.1"/>
    <property type="molecule type" value="Genomic_DNA"/>
</dbReference>
<organism evidence="1 2">
    <name type="scientific">Actinomadura meyerae</name>
    <dbReference type="NCBI Taxonomy" id="240840"/>
    <lineage>
        <taxon>Bacteria</taxon>
        <taxon>Bacillati</taxon>
        <taxon>Actinomycetota</taxon>
        <taxon>Actinomycetes</taxon>
        <taxon>Streptosporangiales</taxon>
        <taxon>Thermomonosporaceae</taxon>
        <taxon>Actinomadura</taxon>
    </lineage>
</organism>
<protein>
    <submittedName>
        <fullName evidence="1">Uncharacterized protein</fullName>
    </submittedName>
</protein>
<accession>A0A239NF62</accession>
<keyword evidence="2" id="KW-1185">Reference proteome</keyword>
<dbReference type="AlphaFoldDB" id="A0A239NF62"/>
<sequence>MALEFYGKDDTSKNQGSPAVFLDRARRELVIQGWTETDAAVLAEISSYSRTAENESSVRVPARMKPMILKVLEALDGDAADQREV</sequence>
<dbReference type="Proteomes" id="UP000198318">
    <property type="component" value="Unassembled WGS sequence"/>
</dbReference>
<gene>
    <name evidence="1" type="ORF">SAMN05443665_103984</name>
</gene>
<dbReference type="RefSeq" id="WP_143228179.1">
    <property type="nucleotide sequence ID" value="NZ_FZOR01000039.1"/>
</dbReference>
<reference evidence="1 2" key="1">
    <citation type="submission" date="2017-06" db="EMBL/GenBank/DDBJ databases">
        <authorList>
            <person name="Kim H.J."/>
            <person name="Triplett B.A."/>
        </authorList>
    </citation>
    <scope>NUCLEOTIDE SEQUENCE [LARGE SCALE GENOMIC DNA]</scope>
    <source>
        <strain evidence="1 2">DSM 44715</strain>
    </source>
</reference>
<evidence type="ECO:0000313" key="1">
    <source>
        <dbReference type="EMBL" id="SNT53054.1"/>
    </source>
</evidence>
<proteinExistence type="predicted"/>
<evidence type="ECO:0000313" key="2">
    <source>
        <dbReference type="Proteomes" id="UP000198318"/>
    </source>
</evidence>
<name>A0A239NF62_9ACTN</name>